<dbReference type="EMBL" id="AXCM01005777">
    <property type="status" value="NOT_ANNOTATED_CDS"/>
    <property type="molecule type" value="Genomic_DNA"/>
</dbReference>
<dbReference type="VEuPathDB" id="VectorBase:ACUA022987"/>
<feature type="transmembrane region" description="Helical" evidence="1">
    <location>
        <begin position="36"/>
        <end position="59"/>
    </location>
</feature>
<organism evidence="2 3">
    <name type="scientific">Anopheles culicifacies</name>
    <dbReference type="NCBI Taxonomy" id="139723"/>
    <lineage>
        <taxon>Eukaryota</taxon>
        <taxon>Metazoa</taxon>
        <taxon>Ecdysozoa</taxon>
        <taxon>Arthropoda</taxon>
        <taxon>Hexapoda</taxon>
        <taxon>Insecta</taxon>
        <taxon>Pterygota</taxon>
        <taxon>Neoptera</taxon>
        <taxon>Endopterygota</taxon>
        <taxon>Diptera</taxon>
        <taxon>Nematocera</taxon>
        <taxon>Culicoidea</taxon>
        <taxon>Culicidae</taxon>
        <taxon>Anophelinae</taxon>
        <taxon>Anopheles</taxon>
        <taxon>culicifacies species complex</taxon>
    </lineage>
</organism>
<reference evidence="3" key="1">
    <citation type="submission" date="2013-09" db="EMBL/GenBank/DDBJ databases">
        <title>The Genome Sequence of Anopheles culicifacies species A.</title>
        <authorList>
            <consortium name="The Broad Institute Genomics Platform"/>
            <person name="Neafsey D.E."/>
            <person name="Besansky N."/>
            <person name="Howell P."/>
            <person name="Walton C."/>
            <person name="Young S.K."/>
            <person name="Zeng Q."/>
            <person name="Gargeya S."/>
            <person name="Fitzgerald M."/>
            <person name="Haas B."/>
            <person name="Abouelleil A."/>
            <person name="Allen A.W."/>
            <person name="Alvarado L."/>
            <person name="Arachchi H.M."/>
            <person name="Berlin A.M."/>
            <person name="Chapman S.B."/>
            <person name="Gainer-Dewar J."/>
            <person name="Goldberg J."/>
            <person name="Griggs A."/>
            <person name="Gujja S."/>
            <person name="Hansen M."/>
            <person name="Howarth C."/>
            <person name="Imamovic A."/>
            <person name="Ireland A."/>
            <person name="Larimer J."/>
            <person name="McCowan C."/>
            <person name="Murphy C."/>
            <person name="Pearson M."/>
            <person name="Poon T.W."/>
            <person name="Priest M."/>
            <person name="Roberts A."/>
            <person name="Saif S."/>
            <person name="Shea T."/>
            <person name="Sisk P."/>
            <person name="Sykes S."/>
            <person name="Wortman J."/>
            <person name="Nusbaum C."/>
            <person name="Birren B."/>
        </authorList>
    </citation>
    <scope>NUCLEOTIDE SEQUENCE [LARGE SCALE GENOMIC DNA]</scope>
    <source>
        <strain evidence="3">A-37</strain>
    </source>
</reference>
<protein>
    <submittedName>
        <fullName evidence="2">Uncharacterized protein</fullName>
    </submittedName>
</protein>
<keyword evidence="1" id="KW-0472">Membrane</keyword>
<accession>A0A182MP62</accession>
<dbReference type="EMBL" id="AXCM01005778">
    <property type="status" value="NOT_ANNOTATED_CDS"/>
    <property type="molecule type" value="Genomic_DNA"/>
</dbReference>
<keyword evidence="1" id="KW-0812">Transmembrane</keyword>
<evidence type="ECO:0000313" key="2">
    <source>
        <dbReference type="EnsemblMetazoa" id="ACUA022987-PA"/>
    </source>
</evidence>
<name>A0A182MP62_9DIPT</name>
<keyword evidence="1" id="KW-1133">Transmembrane helix</keyword>
<dbReference type="AlphaFoldDB" id="A0A182MP62"/>
<reference evidence="2" key="2">
    <citation type="submission" date="2020-05" db="UniProtKB">
        <authorList>
            <consortium name="EnsemblMetazoa"/>
        </authorList>
    </citation>
    <scope>IDENTIFICATION</scope>
    <source>
        <strain evidence="2">A-37</strain>
    </source>
</reference>
<dbReference type="Proteomes" id="UP000075883">
    <property type="component" value="Unassembled WGS sequence"/>
</dbReference>
<evidence type="ECO:0000313" key="3">
    <source>
        <dbReference type="Proteomes" id="UP000075883"/>
    </source>
</evidence>
<sequence length="141" mass="15593">MSIRSAPKRWIKTHPLVSDEGQRFITATSPGRTRELGAVIILLLIIITHSTIVIIIIIVNGGGDRIVPVATNFNGILLLRPLGCIEATIISVLINQCACPDRCLTICRFEPSIAAMAYVRFNARMKLVAMAMGRRELIRRN</sequence>
<proteinExistence type="predicted"/>
<keyword evidence="3" id="KW-1185">Reference proteome</keyword>
<evidence type="ECO:0000256" key="1">
    <source>
        <dbReference type="SAM" id="Phobius"/>
    </source>
</evidence>
<dbReference type="EnsemblMetazoa" id="ACUA022987-RA">
    <property type="protein sequence ID" value="ACUA022987-PA"/>
    <property type="gene ID" value="ACUA022987"/>
</dbReference>